<keyword evidence="3" id="KW-0813">Transport</keyword>
<dbReference type="PANTHER" id="PTHR42718:SF9">
    <property type="entry name" value="MAJOR FACILITATOR SUPERFAMILY MULTIDRUG TRANSPORTER MFSC"/>
    <property type="match status" value="1"/>
</dbReference>
<evidence type="ECO:0000313" key="10">
    <source>
        <dbReference type="EMBL" id="RDB55400.1"/>
    </source>
</evidence>
<dbReference type="GO" id="GO:0005886">
    <property type="term" value="C:plasma membrane"/>
    <property type="evidence" value="ECO:0007669"/>
    <property type="project" value="UniProtKB-SubCell"/>
</dbReference>
<dbReference type="NCBIfam" id="TIGR00711">
    <property type="entry name" value="efflux_EmrB"/>
    <property type="match status" value="1"/>
</dbReference>
<evidence type="ECO:0000256" key="2">
    <source>
        <dbReference type="ARBA" id="ARBA00008537"/>
    </source>
</evidence>
<feature type="transmembrane region" description="Helical" evidence="8">
    <location>
        <begin position="309"/>
        <end position="330"/>
    </location>
</feature>
<feature type="transmembrane region" description="Helical" evidence="8">
    <location>
        <begin position="21"/>
        <end position="45"/>
    </location>
</feature>
<evidence type="ECO:0000256" key="7">
    <source>
        <dbReference type="ARBA" id="ARBA00023136"/>
    </source>
</evidence>
<reference evidence="10 11" key="1">
    <citation type="journal article" date="2018" name="Elife">
        <title>Discovery and characterization of a prevalent human gut bacterial enzyme sufficient for the inactivation of a family of plant toxins.</title>
        <authorList>
            <person name="Koppel N."/>
            <person name="Bisanz J.E."/>
            <person name="Pandelia M.E."/>
            <person name="Turnbaugh P.J."/>
            <person name="Balskus E.P."/>
        </authorList>
    </citation>
    <scope>NUCLEOTIDE SEQUENCE [LARGE SCALE GENOMIC DNA]</scope>
    <source>
        <strain evidence="11">anaerobia AP69FAA</strain>
    </source>
</reference>
<feature type="transmembrane region" description="Helical" evidence="8">
    <location>
        <begin position="169"/>
        <end position="192"/>
    </location>
</feature>
<protein>
    <submittedName>
        <fullName evidence="10">Antiporter</fullName>
    </submittedName>
</protein>
<sequence length="498" mass="50914">MEDLLLNNASSAATHRVRITGIVVFGAFLALLNQTVMSPALPVIMADFAIDASTAQWIMSIYPLVSGIMVPVSAFLIDRFTTRQLFFAATGAFAAGTALCAAAPTFFLLICGRVLQAAASGVLLPLVSVVPMLVFPVEKRGTAMGMAGIVMSAGPAIGPVVGGAIIDAYGWRACLGCIVPLALASLACAVFLLDNVGEGKRPHLDVPSIALSTVAFGGMLYGFSSASSMGWTSPVVLGCIIAGVACLVLFARRQLHLEDPLLDLRCLKSSDFAVAAIVVTLINAACLVTNTILPILLQTAMGATALQTGMAMLPAAAVGILISPISGVVFDKFGPRAISVGGLTLMTVALFALSRMDASCSILMVAVLCAAQAAGQSLANMPVNTWGINALENSQIAHGNAIANTGRQVAGGLGTAIIVTLMTTVTSNAALQGAATVEATVAGTSAAYMACAAIGLVALVFGVLKIRVAKETRQQPHVIRDTAAERSKAASQLRAGAE</sequence>
<dbReference type="SUPFAM" id="SSF103473">
    <property type="entry name" value="MFS general substrate transporter"/>
    <property type="match status" value="1"/>
</dbReference>
<evidence type="ECO:0000256" key="5">
    <source>
        <dbReference type="ARBA" id="ARBA00022692"/>
    </source>
</evidence>
<feature type="transmembrane region" description="Helical" evidence="8">
    <location>
        <begin position="57"/>
        <end position="78"/>
    </location>
</feature>
<dbReference type="Gene3D" id="1.20.1720.10">
    <property type="entry name" value="Multidrug resistance protein D"/>
    <property type="match status" value="1"/>
</dbReference>
<feature type="transmembrane region" description="Helical" evidence="8">
    <location>
        <begin position="114"/>
        <end position="135"/>
    </location>
</feature>
<feature type="transmembrane region" description="Helical" evidence="8">
    <location>
        <begin position="229"/>
        <end position="251"/>
    </location>
</feature>
<keyword evidence="5 8" id="KW-0812">Transmembrane</keyword>
<feature type="domain" description="Major facilitator superfamily (MFS) profile" evidence="9">
    <location>
        <begin position="19"/>
        <end position="470"/>
    </location>
</feature>
<dbReference type="InterPro" id="IPR036259">
    <property type="entry name" value="MFS_trans_sf"/>
</dbReference>
<dbReference type="Proteomes" id="UP000253792">
    <property type="component" value="Unassembled WGS sequence"/>
</dbReference>
<dbReference type="PRINTS" id="PR01036">
    <property type="entry name" value="TCRTETB"/>
</dbReference>
<gene>
    <name evidence="10" type="ORF">C1880_06855</name>
</gene>
<dbReference type="GO" id="GO:0022857">
    <property type="term" value="F:transmembrane transporter activity"/>
    <property type="evidence" value="ECO:0007669"/>
    <property type="project" value="InterPro"/>
</dbReference>
<dbReference type="PROSITE" id="PS50850">
    <property type="entry name" value="MFS"/>
    <property type="match status" value="1"/>
</dbReference>
<accession>A0A369L7T8</accession>
<comment type="subcellular location">
    <subcellularLocation>
        <location evidence="1">Cell membrane</location>
        <topology evidence="1">Multi-pass membrane protein</topology>
    </subcellularLocation>
</comment>
<keyword evidence="4" id="KW-1003">Cell membrane</keyword>
<dbReference type="InterPro" id="IPR011701">
    <property type="entry name" value="MFS"/>
</dbReference>
<dbReference type="OrthoDB" id="9812221at2"/>
<evidence type="ECO:0000256" key="3">
    <source>
        <dbReference type="ARBA" id="ARBA00022448"/>
    </source>
</evidence>
<keyword evidence="7 8" id="KW-0472">Membrane</keyword>
<evidence type="ECO:0000256" key="1">
    <source>
        <dbReference type="ARBA" id="ARBA00004651"/>
    </source>
</evidence>
<feature type="transmembrane region" description="Helical" evidence="8">
    <location>
        <begin position="446"/>
        <end position="464"/>
    </location>
</feature>
<feature type="transmembrane region" description="Helical" evidence="8">
    <location>
        <begin position="142"/>
        <end position="163"/>
    </location>
</feature>
<name>A0A369L7T8_9ACTN</name>
<evidence type="ECO:0000256" key="6">
    <source>
        <dbReference type="ARBA" id="ARBA00022989"/>
    </source>
</evidence>
<comment type="similarity">
    <text evidence="2">Belongs to the major facilitator superfamily. EmrB family.</text>
</comment>
<proteinExistence type="inferred from homology"/>
<evidence type="ECO:0000313" key="11">
    <source>
        <dbReference type="Proteomes" id="UP000253792"/>
    </source>
</evidence>
<dbReference type="Gene3D" id="1.20.1250.20">
    <property type="entry name" value="MFS general substrate transporter like domains"/>
    <property type="match status" value="1"/>
</dbReference>
<evidence type="ECO:0000259" key="9">
    <source>
        <dbReference type="PROSITE" id="PS50850"/>
    </source>
</evidence>
<organism evidence="10 11">
    <name type="scientific">Senegalimassilia anaerobia</name>
    <dbReference type="NCBI Taxonomy" id="1473216"/>
    <lineage>
        <taxon>Bacteria</taxon>
        <taxon>Bacillati</taxon>
        <taxon>Actinomycetota</taxon>
        <taxon>Coriobacteriia</taxon>
        <taxon>Coriobacteriales</taxon>
        <taxon>Coriobacteriaceae</taxon>
        <taxon>Senegalimassilia</taxon>
    </lineage>
</organism>
<dbReference type="AlphaFoldDB" id="A0A369L7T8"/>
<feature type="transmembrane region" description="Helical" evidence="8">
    <location>
        <begin position="204"/>
        <end position="223"/>
    </location>
</feature>
<keyword evidence="6 8" id="KW-1133">Transmembrane helix</keyword>
<dbReference type="Pfam" id="PF07690">
    <property type="entry name" value="MFS_1"/>
    <property type="match status" value="1"/>
</dbReference>
<dbReference type="InterPro" id="IPR020846">
    <property type="entry name" value="MFS_dom"/>
</dbReference>
<dbReference type="PANTHER" id="PTHR42718">
    <property type="entry name" value="MAJOR FACILITATOR SUPERFAMILY MULTIDRUG TRANSPORTER MFSC"/>
    <property type="match status" value="1"/>
</dbReference>
<dbReference type="InterPro" id="IPR004638">
    <property type="entry name" value="EmrB-like"/>
</dbReference>
<comment type="caution">
    <text evidence="10">The sequence shown here is derived from an EMBL/GenBank/DDBJ whole genome shotgun (WGS) entry which is preliminary data.</text>
</comment>
<evidence type="ECO:0000256" key="8">
    <source>
        <dbReference type="SAM" id="Phobius"/>
    </source>
</evidence>
<feature type="transmembrane region" description="Helical" evidence="8">
    <location>
        <begin position="85"/>
        <end position="108"/>
    </location>
</feature>
<feature type="transmembrane region" description="Helical" evidence="8">
    <location>
        <begin position="272"/>
        <end position="297"/>
    </location>
</feature>
<evidence type="ECO:0000256" key="4">
    <source>
        <dbReference type="ARBA" id="ARBA00022475"/>
    </source>
</evidence>
<keyword evidence="11" id="KW-1185">Reference proteome</keyword>
<dbReference type="EMBL" id="PPTP01000005">
    <property type="protein sequence ID" value="RDB55400.1"/>
    <property type="molecule type" value="Genomic_DNA"/>
</dbReference>